<proteinExistence type="predicted"/>
<reference evidence="3 4" key="1">
    <citation type="journal article" date="2024" name="G3 (Bethesda)">
        <title>Genome assembly of Hibiscus sabdariffa L. provides insights into metabolisms of medicinal natural products.</title>
        <authorList>
            <person name="Kim T."/>
        </authorList>
    </citation>
    <scope>NUCLEOTIDE SEQUENCE [LARGE SCALE GENOMIC DNA]</scope>
    <source>
        <strain evidence="3">TK-2024</strain>
        <tissue evidence="3">Old leaves</tissue>
    </source>
</reference>
<feature type="domain" description="DUF4283" evidence="2">
    <location>
        <begin position="114"/>
        <end position="173"/>
    </location>
</feature>
<name>A0ABR2BDK3_9ROSI</name>
<organism evidence="3 4">
    <name type="scientific">Hibiscus sabdariffa</name>
    <name type="common">roselle</name>
    <dbReference type="NCBI Taxonomy" id="183260"/>
    <lineage>
        <taxon>Eukaryota</taxon>
        <taxon>Viridiplantae</taxon>
        <taxon>Streptophyta</taxon>
        <taxon>Embryophyta</taxon>
        <taxon>Tracheophyta</taxon>
        <taxon>Spermatophyta</taxon>
        <taxon>Magnoliopsida</taxon>
        <taxon>eudicotyledons</taxon>
        <taxon>Gunneridae</taxon>
        <taxon>Pentapetalae</taxon>
        <taxon>rosids</taxon>
        <taxon>malvids</taxon>
        <taxon>Malvales</taxon>
        <taxon>Malvaceae</taxon>
        <taxon>Malvoideae</taxon>
        <taxon>Hibiscus</taxon>
    </lineage>
</organism>
<accession>A0ABR2BDK3</accession>
<evidence type="ECO:0000256" key="1">
    <source>
        <dbReference type="SAM" id="MobiDB-lite"/>
    </source>
</evidence>
<protein>
    <recommendedName>
        <fullName evidence="2">DUF4283 domain-containing protein</fullName>
    </recommendedName>
</protein>
<feature type="region of interest" description="Disordered" evidence="1">
    <location>
        <begin position="15"/>
        <end position="42"/>
    </location>
</feature>
<evidence type="ECO:0000313" key="3">
    <source>
        <dbReference type="EMBL" id="KAK8504986.1"/>
    </source>
</evidence>
<comment type="caution">
    <text evidence="3">The sequence shown here is derived from an EMBL/GenBank/DDBJ whole genome shotgun (WGS) entry which is preliminary data.</text>
</comment>
<gene>
    <name evidence="3" type="ORF">V6N12_032945</name>
</gene>
<sequence>MASLPHALFVTPADPRLPKCQRQRNEDPPDASIPNGGDPVSTMECDATTIGRSIISYKYIVTAGGDSPQDPKSIDLDDDDIDLLDDDIALGSMNSVPTIEFSECVCNLTIKSMDLTLVVKVLGRGIGYNTFQNRIYGIWKPSHPIKHIDIENDFFLVKFNDRSDYLKVLTEGP</sequence>
<dbReference type="EMBL" id="JBBPBM010000132">
    <property type="protein sequence ID" value="KAK8504986.1"/>
    <property type="molecule type" value="Genomic_DNA"/>
</dbReference>
<evidence type="ECO:0000259" key="2">
    <source>
        <dbReference type="Pfam" id="PF14111"/>
    </source>
</evidence>
<keyword evidence="4" id="KW-1185">Reference proteome</keyword>
<evidence type="ECO:0000313" key="4">
    <source>
        <dbReference type="Proteomes" id="UP001472677"/>
    </source>
</evidence>
<dbReference type="Proteomes" id="UP001472677">
    <property type="component" value="Unassembled WGS sequence"/>
</dbReference>
<dbReference type="InterPro" id="IPR025558">
    <property type="entry name" value="DUF4283"/>
</dbReference>
<dbReference type="Pfam" id="PF14111">
    <property type="entry name" value="DUF4283"/>
    <property type="match status" value="1"/>
</dbReference>